<evidence type="ECO:0000313" key="2">
    <source>
        <dbReference type="Proteomes" id="UP000693981"/>
    </source>
</evidence>
<sequence>MLRARNTFVLRARRGLDERLHALTLNVNIREQDLSHFNGQNGVAGSTAIQRVLEALDGDEGFQALIREMDGDLRQLDQLVKTKAKEGTKTIELPDMTVQWQVSEEPGLHTVLQRVKGDEQKGGDEAGQYRPLPMREKLVVAVWMYPPHVEIPPTGQRIPVSDESTRDFFIDADVEHDD</sequence>
<comment type="caution">
    <text evidence="1">The sequence shown here is derived from an EMBL/GenBank/DDBJ whole genome shotgun (WGS) entry which is preliminary data.</text>
</comment>
<dbReference type="OrthoDB" id="162036at2759"/>
<dbReference type="AlphaFoldDB" id="A0A8T1X7I6"/>
<gene>
    <name evidence="1" type="ORF">PHYBOEH_008486</name>
</gene>
<proteinExistence type="predicted"/>
<dbReference type="EMBL" id="JAGDFL010000005">
    <property type="protein sequence ID" value="KAG7401965.1"/>
    <property type="molecule type" value="Genomic_DNA"/>
</dbReference>
<accession>A0A8T1X7I6</accession>
<organism evidence="1 2">
    <name type="scientific">Phytophthora boehmeriae</name>
    <dbReference type="NCBI Taxonomy" id="109152"/>
    <lineage>
        <taxon>Eukaryota</taxon>
        <taxon>Sar</taxon>
        <taxon>Stramenopiles</taxon>
        <taxon>Oomycota</taxon>
        <taxon>Peronosporomycetes</taxon>
        <taxon>Peronosporales</taxon>
        <taxon>Peronosporaceae</taxon>
        <taxon>Phytophthora</taxon>
    </lineage>
</organism>
<protein>
    <submittedName>
        <fullName evidence="1">Uncharacterized protein</fullName>
    </submittedName>
</protein>
<name>A0A8T1X7I6_9STRA</name>
<keyword evidence="2" id="KW-1185">Reference proteome</keyword>
<reference evidence="1" key="1">
    <citation type="submission" date="2021-02" db="EMBL/GenBank/DDBJ databases">
        <authorList>
            <person name="Palmer J.M."/>
        </authorList>
    </citation>
    <scope>NUCLEOTIDE SEQUENCE</scope>
    <source>
        <strain evidence="1">SCRP23</strain>
    </source>
</reference>
<dbReference type="Proteomes" id="UP000693981">
    <property type="component" value="Unassembled WGS sequence"/>
</dbReference>
<evidence type="ECO:0000313" key="1">
    <source>
        <dbReference type="EMBL" id="KAG7401965.1"/>
    </source>
</evidence>